<organism evidence="1 2">
    <name type="scientific">Turicibacter faecis</name>
    <dbReference type="NCBI Taxonomy" id="2963365"/>
    <lineage>
        <taxon>Bacteria</taxon>
        <taxon>Bacillati</taxon>
        <taxon>Bacillota</taxon>
        <taxon>Erysipelotrichia</taxon>
        <taxon>Erysipelotrichales</taxon>
        <taxon>Turicibacteraceae</taxon>
        <taxon>Turicibacter</taxon>
    </lineage>
</organism>
<evidence type="ECO:0000313" key="2">
    <source>
        <dbReference type="Proteomes" id="UP001432099"/>
    </source>
</evidence>
<accession>A0ABM8II91</accession>
<proteinExistence type="predicted"/>
<evidence type="ECO:0000313" key="1">
    <source>
        <dbReference type="EMBL" id="BEH90949.1"/>
    </source>
</evidence>
<dbReference type="EMBL" id="AP028127">
    <property type="protein sequence ID" value="BEH90949.1"/>
    <property type="molecule type" value="Genomic_DNA"/>
</dbReference>
<reference evidence="1" key="1">
    <citation type="journal article" date="2024" name="Int. J. Syst. Evol. Microbiol.">
        <title>Turicibacter faecis sp. nov., isolated from faeces of heart failure mouse model.</title>
        <authorList>
            <person name="Imamura Y."/>
            <person name="Motooka D."/>
            <person name="Nakajima Y."/>
            <person name="Ito S."/>
            <person name="Kitakaze M."/>
            <person name="Iida T."/>
            <person name="Nakamura S."/>
        </authorList>
    </citation>
    <scope>NUCLEOTIDE SEQUENCE</scope>
    <source>
        <strain evidence="1">TC023</strain>
    </source>
</reference>
<dbReference type="RefSeq" id="WP_161831272.1">
    <property type="nucleotide sequence ID" value="NZ_AP028127.1"/>
</dbReference>
<protein>
    <submittedName>
        <fullName evidence="1">Uncharacterized protein</fullName>
    </submittedName>
</protein>
<name>A0ABM8II91_9FIRM</name>
<dbReference type="Proteomes" id="UP001432099">
    <property type="component" value="Chromosome"/>
</dbReference>
<sequence>MGNSVIEVINKHIKNKNYLFLDRVFKNYDNLSSEKALNLLKEALKSDLVKQQAATYTADYPFFWKQIAHYYNQFDKEEQEDILQLIKNLKQYNEITAKPIYNIIINAFTDIEKKGEYLSFLIKANNLYDFIEDNELKCLWLIEKITSKKSSYIKPDYFKTIQFDFNFSLWKELIKYLTSIDETMVYFSFASILENEEMKLLFLCLKENKILYQGTLNFPEEFYRLKIIQRLLINIDLEQGLEESVLTNLIANIDVSFKFYGKEMNEFVKKHQELFPKSISSDYFMNGLEFGEWGWIQQYPYLSINMILNQPLEKTVKLLLEHKKAIDLDDLKEQSVEGQRKELSKLFTEGYVVDHKEQIIAFLKELIVNDTLCVRYCGSIVEFFVSSKDRTKENIDLLIEFIKKFKISNDFNIEMGKLYCFLFKNDYIEEQRVKDCFFGYKVDKLSIKNIFRNKQEGPYIDINIYINTEVGRYFEALRVLDDKVFNEEDIQVLVLQKFHETPEKYKKYVIGQFPILWSKIPGFVLTIESYQGYSYKYRIGKNDLEFFKPIIREVLEKDDFDDGITVFNSMIILFETTSPQEILIRNHEYFDKLSLKMLAGYLENDYKFKYGEDWIIYLFNDETYSESLIKNLFLRLLKIKTEKLERILSLLEGMPIHTWKLKSYSYSYVLRKRFEKDTLVHIMKLVMIVLKKEMVNVDYYFIECIDTILEQMDEFQMIPEMNQLLDEIRAYLTTEDYDKLNRKFRYLNKR</sequence>
<gene>
    <name evidence="1" type="ORF">T23_10510</name>
</gene>
<keyword evidence="2" id="KW-1185">Reference proteome</keyword>